<reference evidence="3" key="2">
    <citation type="journal article" date="2017" name="J. Anim. Genet.">
        <title>Multiple reference genome sequences of hot pepper reveal the massive evolution of plant disease resistance genes by retroduplication.</title>
        <authorList>
            <person name="Kim S."/>
            <person name="Park J."/>
            <person name="Yeom S.-I."/>
            <person name="Kim Y.-M."/>
            <person name="Seo E."/>
            <person name="Kim K.-T."/>
            <person name="Kim M.-S."/>
            <person name="Lee J.M."/>
            <person name="Cheong K."/>
            <person name="Shin H.-S."/>
            <person name="Kim S.-B."/>
            <person name="Han K."/>
            <person name="Lee J."/>
            <person name="Park M."/>
            <person name="Lee H.-A."/>
            <person name="Lee H.-Y."/>
            <person name="Lee Y."/>
            <person name="Oh S."/>
            <person name="Lee J.H."/>
            <person name="Choi E."/>
            <person name="Choi E."/>
            <person name="Lee S.E."/>
            <person name="Jeon J."/>
            <person name="Kim H."/>
            <person name="Choi G."/>
            <person name="Song H."/>
            <person name="Lee J."/>
            <person name="Lee S.-C."/>
            <person name="Kwon J.-K."/>
            <person name="Lee H.-Y."/>
            <person name="Koo N."/>
            <person name="Hong Y."/>
            <person name="Kim R.W."/>
            <person name="Kang W.-H."/>
            <person name="Huh J.H."/>
            <person name="Kang B.-C."/>
            <person name="Yang T.-J."/>
            <person name="Lee Y.-H."/>
            <person name="Bennetzen J.L."/>
            <person name="Choi D."/>
        </authorList>
    </citation>
    <scope>NUCLEOTIDE SEQUENCE [LARGE SCALE GENOMIC DNA]</scope>
    <source>
        <strain evidence="3">cv. PBC81</strain>
    </source>
</reference>
<evidence type="ECO:0000256" key="1">
    <source>
        <dbReference type="SAM" id="MobiDB-lite"/>
    </source>
</evidence>
<accession>A0A2G2XER6</accession>
<proteinExistence type="predicted"/>
<evidence type="ECO:0000313" key="2">
    <source>
        <dbReference type="EMBL" id="PHT55988.1"/>
    </source>
</evidence>
<dbReference type="Proteomes" id="UP000224567">
    <property type="component" value="Unassembled WGS sequence"/>
</dbReference>
<dbReference type="AlphaFoldDB" id="A0A2G2XER6"/>
<organism evidence="2 3">
    <name type="scientific">Capsicum baccatum</name>
    <name type="common">Peruvian pepper</name>
    <dbReference type="NCBI Taxonomy" id="33114"/>
    <lineage>
        <taxon>Eukaryota</taxon>
        <taxon>Viridiplantae</taxon>
        <taxon>Streptophyta</taxon>
        <taxon>Embryophyta</taxon>
        <taxon>Tracheophyta</taxon>
        <taxon>Spermatophyta</taxon>
        <taxon>Magnoliopsida</taxon>
        <taxon>eudicotyledons</taxon>
        <taxon>Gunneridae</taxon>
        <taxon>Pentapetalae</taxon>
        <taxon>asterids</taxon>
        <taxon>lamiids</taxon>
        <taxon>Solanales</taxon>
        <taxon>Solanaceae</taxon>
        <taxon>Solanoideae</taxon>
        <taxon>Capsiceae</taxon>
        <taxon>Capsicum</taxon>
    </lineage>
</organism>
<keyword evidence="3" id="KW-1185">Reference proteome</keyword>
<dbReference type="EMBL" id="MLFT02000002">
    <property type="protein sequence ID" value="PHT55988.1"/>
    <property type="molecule type" value="Genomic_DNA"/>
</dbReference>
<name>A0A2G2XER6_CAPBA</name>
<protein>
    <submittedName>
        <fullName evidence="2">Uncharacterized protein</fullName>
    </submittedName>
</protein>
<reference evidence="2 3" key="1">
    <citation type="journal article" date="2017" name="Genome Biol.">
        <title>New reference genome sequences of hot pepper reveal the massive evolution of plant disease-resistance genes by retroduplication.</title>
        <authorList>
            <person name="Kim S."/>
            <person name="Park J."/>
            <person name="Yeom S.I."/>
            <person name="Kim Y.M."/>
            <person name="Seo E."/>
            <person name="Kim K.T."/>
            <person name="Kim M.S."/>
            <person name="Lee J.M."/>
            <person name="Cheong K."/>
            <person name="Shin H.S."/>
            <person name="Kim S.B."/>
            <person name="Han K."/>
            <person name="Lee J."/>
            <person name="Park M."/>
            <person name="Lee H.A."/>
            <person name="Lee H.Y."/>
            <person name="Lee Y."/>
            <person name="Oh S."/>
            <person name="Lee J.H."/>
            <person name="Choi E."/>
            <person name="Choi E."/>
            <person name="Lee S.E."/>
            <person name="Jeon J."/>
            <person name="Kim H."/>
            <person name="Choi G."/>
            <person name="Song H."/>
            <person name="Lee J."/>
            <person name="Lee S.C."/>
            <person name="Kwon J.K."/>
            <person name="Lee H.Y."/>
            <person name="Koo N."/>
            <person name="Hong Y."/>
            <person name="Kim R.W."/>
            <person name="Kang W.H."/>
            <person name="Huh J.H."/>
            <person name="Kang B.C."/>
            <person name="Yang T.J."/>
            <person name="Lee Y.H."/>
            <person name="Bennetzen J.L."/>
            <person name="Choi D."/>
        </authorList>
    </citation>
    <scope>NUCLEOTIDE SEQUENCE [LARGE SCALE GENOMIC DNA]</scope>
    <source>
        <strain evidence="3">cv. PBC81</strain>
    </source>
</reference>
<feature type="region of interest" description="Disordered" evidence="1">
    <location>
        <begin position="86"/>
        <end position="123"/>
    </location>
</feature>
<comment type="caution">
    <text evidence="2">The sequence shown here is derived from an EMBL/GenBank/DDBJ whole genome shotgun (WGS) entry which is preliminary data.</text>
</comment>
<sequence>MTKKKLPIHARDSLSGDSLSFSGLVCIQDVSVVQAQSNIPSSTRAKKETEFEFGHFVTHNINQNSNSSPADVFFYKGQILPQAIQYPQPNDQADQVVKQSHKSEKDFPIVRNNSKSGTKATAGQSFGQKILRFTTPCRDCRGTETIPSIKPQALR</sequence>
<evidence type="ECO:0000313" key="3">
    <source>
        <dbReference type="Proteomes" id="UP000224567"/>
    </source>
</evidence>
<gene>
    <name evidence="2" type="ORF">CQW23_04474</name>
</gene>
<feature type="compositionally biased region" description="Polar residues" evidence="1">
    <location>
        <begin position="111"/>
        <end position="123"/>
    </location>
</feature>
<dbReference type="OrthoDB" id="913503at2759"/>